<dbReference type="EMBL" id="JABDTM020019544">
    <property type="protein sequence ID" value="KAH0817417.1"/>
    <property type="molecule type" value="Genomic_DNA"/>
</dbReference>
<evidence type="ECO:0000259" key="7">
    <source>
        <dbReference type="PROSITE" id="PS50011"/>
    </source>
</evidence>
<evidence type="ECO:0000256" key="4">
    <source>
        <dbReference type="ARBA" id="ARBA00022840"/>
    </source>
</evidence>
<comment type="caution">
    <text evidence="8">The sequence shown here is derived from an EMBL/GenBank/DDBJ whole genome shotgun (WGS) entry which is preliminary data.</text>
</comment>
<dbReference type="SMART" id="SM00220">
    <property type="entry name" value="S_TKc"/>
    <property type="match status" value="1"/>
</dbReference>
<keyword evidence="3" id="KW-0418">Kinase</keyword>
<sequence length="729" mass="83086">MLSRSNSRLCDDDSPKYVIKLEQDFRVGQSLGHGAFGEIVTATHKVDNKDYAIKIIKPDSDMDTLEELRREVKNLSQLSHKNVVRYFNSWIETARLPDSQRYLTEEDRSLLEEVSALSQLGYFRSESELKNERGKDEYEVPYLLIQMELCDKRTLRTAIDDNLYKDETKLSKYLTEICEGLAHIHRHNIVHRDIKPENIFLTADDVIKIGDFGLSKQIALVTPEQENSLNHVPGYELAIGSLTGAVGSPFYTAPELYKKNTFNIKADIYSLGITYFEMCWEPLKTHMEKNQMFPLSKEKLKSMRFFRNHAKKKSLIGQEVVSLSDNFLLIFELHGARDIRLPMFLPNYSHHSDNLTTLINRHGNSTSLANTSRVAFSYYVTRNDIKSIRRYSIGRVFEEGYFTPTEYDECIFQAISPKPGLRLLCSNVNFTFSKIILEDHVNDAECLYIAKKMCDSIFPTRQNEVLFFINHGFIYSHILKRCKIEKKNANQLATEGQILEALLSTGLSSESVNCILNSRKIGRVEEAEREMSRTKSKQRNQAFKQLKNVIDFASKFGINPDNIFLDPLLVNMTQGSGLMFKVVLKDQTVIATGGRFESLLKKCGKKIGPNLSAVDISFKVENILELLKKQHSLVSLVDVAIRTKNKETAIPLFTQLLSRGVRCEVVTKQESIQEISPIVVIELGEVNATVKIPIGPTTSEGLKLPKNKWKLTDDSFSDYIVDLVSTFGF</sequence>
<dbReference type="PROSITE" id="PS00108">
    <property type="entry name" value="PROTEIN_KINASE_ST"/>
    <property type="match status" value="1"/>
</dbReference>
<keyword evidence="1" id="KW-0808">Transferase</keyword>
<dbReference type="Gene3D" id="1.10.510.10">
    <property type="entry name" value="Transferase(Phosphotransferase) domain 1"/>
    <property type="match status" value="1"/>
</dbReference>
<dbReference type="InterPro" id="IPR011009">
    <property type="entry name" value="Kinase-like_dom_sf"/>
</dbReference>
<keyword evidence="4 6" id="KW-0067">ATP-binding</keyword>
<dbReference type="GO" id="GO:0005829">
    <property type="term" value="C:cytosol"/>
    <property type="evidence" value="ECO:0007669"/>
    <property type="project" value="TreeGrafter"/>
</dbReference>
<reference evidence="8" key="1">
    <citation type="journal article" date="2020" name="J Insects Food Feed">
        <title>The yellow mealworm (Tenebrio molitor) genome: a resource for the emerging insects as food and feed industry.</title>
        <authorList>
            <person name="Eriksson T."/>
            <person name="Andere A."/>
            <person name="Kelstrup H."/>
            <person name="Emery V."/>
            <person name="Picard C."/>
        </authorList>
    </citation>
    <scope>NUCLEOTIDE SEQUENCE</scope>
    <source>
        <strain evidence="8">Stoneville</strain>
        <tissue evidence="8">Whole head</tissue>
    </source>
</reference>
<dbReference type="InterPro" id="IPR000719">
    <property type="entry name" value="Prot_kinase_dom"/>
</dbReference>
<dbReference type="AlphaFoldDB" id="A0A8J6LEY1"/>
<feature type="binding site" evidence="6">
    <location>
        <position position="54"/>
    </location>
    <ligand>
        <name>ATP</name>
        <dbReference type="ChEBI" id="CHEBI:30616"/>
    </ligand>
</feature>
<evidence type="ECO:0000256" key="2">
    <source>
        <dbReference type="ARBA" id="ARBA00022741"/>
    </source>
</evidence>
<gene>
    <name evidence="8" type="ORF">GEV33_005374</name>
</gene>
<evidence type="ECO:0000256" key="1">
    <source>
        <dbReference type="ARBA" id="ARBA00022679"/>
    </source>
</evidence>
<dbReference type="InterPro" id="IPR045864">
    <property type="entry name" value="aa-tRNA-synth_II/BPL/LPL"/>
</dbReference>
<dbReference type="PROSITE" id="PS00107">
    <property type="entry name" value="PROTEIN_KINASE_ATP"/>
    <property type="match status" value="1"/>
</dbReference>
<dbReference type="GO" id="GO:0005634">
    <property type="term" value="C:nucleus"/>
    <property type="evidence" value="ECO:0007669"/>
    <property type="project" value="TreeGrafter"/>
</dbReference>
<organism evidence="8 9">
    <name type="scientific">Tenebrio molitor</name>
    <name type="common">Yellow mealworm beetle</name>
    <dbReference type="NCBI Taxonomy" id="7067"/>
    <lineage>
        <taxon>Eukaryota</taxon>
        <taxon>Metazoa</taxon>
        <taxon>Ecdysozoa</taxon>
        <taxon>Arthropoda</taxon>
        <taxon>Hexapoda</taxon>
        <taxon>Insecta</taxon>
        <taxon>Pterygota</taxon>
        <taxon>Neoptera</taxon>
        <taxon>Endopterygota</taxon>
        <taxon>Coleoptera</taxon>
        <taxon>Polyphaga</taxon>
        <taxon>Cucujiformia</taxon>
        <taxon>Tenebrionidae</taxon>
        <taxon>Tenebrio</taxon>
    </lineage>
</organism>
<keyword evidence="9" id="KW-1185">Reference proteome</keyword>
<dbReference type="SUPFAM" id="SSF56112">
    <property type="entry name" value="Protein kinase-like (PK-like)"/>
    <property type="match status" value="1"/>
</dbReference>
<name>A0A8J6LEY1_TENMO</name>
<dbReference type="Gene3D" id="3.30.930.10">
    <property type="entry name" value="Bira Bifunctional Protein, Domain 2"/>
    <property type="match status" value="1"/>
</dbReference>
<protein>
    <recommendedName>
        <fullName evidence="7">Protein kinase domain-containing protein</fullName>
    </recommendedName>
</protein>
<proteinExistence type="inferred from homology"/>
<dbReference type="GO" id="GO:1990625">
    <property type="term" value="P:negative regulation of cytoplasmic translational initiation in response to stress"/>
    <property type="evidence" value="ECO:0007669"/>
    <property type="project" value="TreeGrafter"/>
</dbReference>
<dbReference type="GO" id="GO:0004694">
    <property type="term" value="F:eukaryotic translation initiation factor 2alpha kinase activity"/>
    <property type="evidence" value="ECO:0007669"/>
    <property type="project" value="TreeGrafter"/>
</dbReference>
<dbReference type="Pfam" id="PF00069">
    <property type="entry name" value="Pkinase"/>
    <property type="match status" value="1"/>
</dbReference>
<evidence type="ECO:0000313" key="8">
    <source>
        <dbReference type="EMBL" id="KAH0817417.1"/>
    </source>
</evidence>
<dbReference type="GO" id="GO:0005524">
    <property type="term" value="F:ATP binding"/>
    <property type="evidence" value="ECO:0007669"/>
    <property type="project" value="UniProtKB-UniRule"/>
</dbReference>
<dbReference type="PANTHER" id="PTHR11042:SF136">
    <property type="entry name" value="EIF-2-ALPHA KINASE GCN2"/>
    <property type="match status" value="1"/>
</dbReference>
<feature type="domain" description="Protein kinase" evidence="7">
    <location>
        <begin position="25"/>
        <end position="402"/>
    </location>
</feature>
<accession>A0A8J6LEY1</accession>
<reference evidence="8" key="2">
    <citation type="submission" date="2021-08" db="EMBL/GenBank/DDBJ databases">
        <authorList>
            <person name="Eriksson T."/>
        </authorList>
    </citation>
    <scope>NUCLEOTIDE SEQUENCE</scope>
    <source>
        <strain evidence="8">Stoneville</strain>
        <tissue evidence="8">Whole head</tissue>
    </source>
</reference>
<dbReference type="Proteomes" id="UP000719412">
    <property type="component" value="Unassembled WGS sequence"/>
</dbReference>
<dbReference type="InterPro" id="IPR050339">
    <property type="entry name" value="CC_SR_Kinase"/>
</dbReference>
<dbReference type="InterPro" id="IPR017441">
    <property type="entry name" value="Protein_kinase_ATP_BS"/>
</dbReference>
<dbReference type="PANTHER" id="PTHR11042">
    <property type="entry name" value="EUKARYOTIC TRANSLATION INITIATION FACTOR 2-ALPHA KINASE EIF2-ALPHA KINASE -RELATED"/>
    <property type="match status" value="1"/>
</dbReference>
<evidence type="ECO:0000313" key="9">
    <source>
        <dbReference type="Proteomes" id="UP000719412"/>
    </source>
</evidence>
<keyword evidence="2 6" id="KW-0547">Nucleotide-binding</keyword>
<evidence type="ECO:0000256" key="6">
    <source>
        <dbReference type="PROSITE-ProRule" id="PRU10141"/>
    </source>
</evidence>
<evidence type="ECO:0000256" key="3">
    <source>
        <dbReference type="ARBA" id="ARBA00022777"/>
    </source>
</evidence>
<dbReference type="PROSITE" id="PS50011">
    <property type="entry name" value="PROTEIN_KINASE_DOM"/>
    <property type="match status" value="1"/>
</dbReference>
<evidence type="ECO:0000256" key="5">
    <source>
        <dbReference type="ARBA" id="ARBA00037982"/>
    </source>
</evidence>
<comment type="similarity">
    <text evidence="5">Belongs to the protein kinase superfamily. Ser/Thr protein kinase family. GCN2 subfamily.</text>
</comment>
<dbReference type="SUPFAM" id="SSF55681">
    <property type="entry name" value="Class II aaRS and biotin synthetases"/>
    <property type="match status" value="1"/>
</dbReference>
<dbReference type="Gene3D" id="3.30.200.20">
    <property type="entry name" value="Phosphorylase Kinase, domain 1"/>
    <property type="match status" value="1"/>
</dbReference>
<dbReference type="InterPro" id="IPR008271">
    <property type="entry name" value="Ser/Thr_kinase_AS"/>
</dbReference>